<keyword evidence="1" id="KW-0001">2Fe-2S</keyword>
<accession>A0A1B6DF53</accession>
<evidence type="ECO:0000256" key="1">
    <source>
        <dbReference type="ARBA" id="ARBA00022714"/>
    </source>
</evidence>
<feature type="domain" description="Iron-binding zinc finger CDGSH type" evidence="6">
    <location>
        <begin position="104"/>
        <end position="139"/>
    </location>
</feature>
<dbReference type="GO" id="GO:0005739">
    <property type="term" value="C:mitochondrion"/>
    <property type="evidence" value="ECO:0007669"/>
    <property type="project" value="TreeGrafter"/>
</dbReference>
<dbReference type="InterPro" id="IPR052950">
    <property type="entry name" value="CISD"/>
</dbReference>
<dbReference type="EMBL" id="GEDC01013073">
    <property type="protein sequence ID" value="JAS24225.1"/>
    <property type="molecule type" value="Transcribed_RNA"/>
</dbReference>
<protein>
    <recommendedName>
        <fullName evidence="6">Iron-binding zinc finger CDGSH type domain-containing protein</fullName>
    </recommendedName>
</protein>
<dbReference type="PANTHER" id="PTHR46491:SF3">
    <property type="entry name" value="CDGSH IRON-SULFUR DOMAIN-CONTAINING PROTEIN 3, MITOCHONDRIAL"/>
    <property type="match status" value="1"/>
</dbReference>
<sequence length="142" mass="16532">MLRNSIFNKFQSLLKSGQSRKDINATYWRQKSTEENPEIPKNTVADFNNAAHQAKKGVIYDKKPFKLKCVPNKKYHWCSCGQSKSQPLCDGTHRSPYLKIELKPVRFEVAEEKEYYLCNCKQTSNRPFCDGSHLQEEIQAKK</sequence>
<dbReference type="Gene3D" id="3.40.5.90">
    <property type="entry name" value="CDGSH iron-sulfur domain, mitoNEET-type"/>
    <property type="match status" value="2"/>
</dbReference>
<dbReference type="InterPro" id="IPR042216">
    <property type="entry name" value="MitoNEET_CISD"/>
</dbReference>
<evidence type="ECO:0000256" key="3">
    <source>
        <dbReference type="ARBA" id="ARBA00023004"/>
    </source>
</evidence>
<keyword evidence="4" id="KW-0411">Iron-sulfur</keyword>
<proteinExistence type="predicted"/>
<keyword evidence="2" id="KW-0479">Metal-binding</keyword>
<dbReference type="Pfam" id="PF09360">
    <property type="entry name" value="zf-CDGSH"/>
    <property type="match status" value="2"/>
</dbReference>
<dbReference type="AlphaFoldDB" id="A0A1B6DF53"/>
<organism evidence="7">
    <name type="scientific">Clastoptera arizonana</name>
    <name type="common">Arizona spittle bug</name>
    <dbReference type="NCBI Taxonomy" id="38151"/>
    <lineage>
        <taxon>Eukaryota</taxon>
        <taxon>Metazoa</taxon>
        <taxon>Ecdysozoa</taxon>
        <taxon>Arthropoda</taxon>
        <taxon>Hexapoda</taxon>
        <taxon>Insecta</taxon>
        <taxon>Pterygota</taxon>
        <taxon>Neoptera</taxon>
        <taxon>Paraneoptera</taxon>
        <taxon>Hemiptera</taxon>
        <taxon>Auchenorrhyncha</taxon>
        <taxon>Cercopoidea</taxon>
        <taxon>Clastopteridae</taxon>
        <taxon>Clastoptera</taxon>
    </lineage>
</organism>
<dbReference type="PANTHER" id="PTHR46491">
    <property type="entry name" value="CDGSH IRON SULFUR DOMAIN PROTEIN HOMOLOG"/>
    <property type="match status" value="1"/>
</dbReference>
<gene>
    <name evidence="7" type="ORF">g.5132</name>
</gene>
<name>A0A1B6DF53_9HEMI</name>
<reference evidence="7" key="1">
    <citation type="submission" date="2015-12" db="EMBL/GenBank/DDBJ databases">
        <title>De novo transcriptome assembly of four potential Pierce s Disease insect vectors from Arizona vineyards.</title>
        <authorList>
            <person name="Tassone E.E."/>
        </authorList>
    </citation>
    <scope>NUCLEOTIDE SEQUENCE</scope>
</reference>
<dbReference type="InterPro" id="IPR018967">
    <property type="entry name" value="FeS-contain_CDGSH-typ"/>
</dbReference>
<dbReference type="GO" id="GO:0046872">
    <property type="term" value="F:metal ion binding"/>
    <property type="evidence" value="ECO:0007669"/>
    <property type="project" value="UniProtKB-KW"/>
</dbReference>
<evidence type="ECO:0000256" key="2">
    <source>
        <dbReference type="ARBA" id="ARBA00022723"/>
    </source>
</evidence>
<feature type="domain" description="Iron-binding zinc finger CDGSH type" evidence="6">
    <location>
        <begin position="62"/>
        <end position="99"/>
    </location>
</feature>
<evidence type="ECO:0000256" key="4">
    <source>
        <dbReference type="ARBA" id="ARBA00023014"/>
    </source>
</evidence>
<comment type="cofactor">
    <cofactor evidence="5">
        <name>[2Fe-2S] cluster</name>
        <dbReference type="ChEBI" id="CHEBI:190135"/>
    </cofactor>
</comment>
<dbReference type="SMART" id="SM00704">
    <property type="entry name" value="ZnF_CDGSH"/>
    <property type="match status" value="2"/>
</dbReference>
<keyword evidence="3" id="KW-0408">Iron</keyword>
<evidence type="ECO:0000259" key="6">
    <source>
        <dbReference type="SMART" id="SM00704"/>
    </source>
</evidence>
<dbReference type="GO" id="GO:0051537">
    <property type="term" value="F:2 iron, 2 sulfur cluster binding"/>
    <property type="evidence" value="ECO:0007669"/>
    <property type="project" value="UniProtKB-KW"/>
</dbReference>
<evidence type="ECO:0000256" key="5">
    <source>
        <dbReference type="ARBA" id="ARBA00034078"/>
    </source>
</evidence>
<evidence type="ECO:0000313" key="7">
    <source>
        <dbReference type="EMBL" id="JAS24225.1"/>
    </source>
</evidence>